<evidence type="ECO:0000313" key="1">
    <source>
        <dbReference type="EMBL" id="KAK7375211.1"/>
    </source>
</evidence>
<proteinExistence type="predicted"/>
<keyword evidence="2" id="KW-1185">Reference proteome</keyword>
<accession>A0AAN9NLJ2</accession>
<dbReference type="AlphaFoldDB" id="A0AAN9NLJ2"/>
<gene>
    <name evidence="1" type="ORF">VNO78_35904</name>
</gene>
<comment type="caution">
    <text evidence="1">The sequence shown here is derived from an EMBL/GenBank/DDBJ whole genome shotgun (WGS) entry which is preliminary data.</text>
</comment>
<organism evidence="1 2">
    <name type="scientific">Psophocarpus tetragonolobus</name>
    <name type="common">Winged bean</name>
    <name type="synonym">Dolichos tetragonolobus</name>
    <dbReference type="NCBI Taxonomy" id="3891"/>
    <lineage>
        <taxon>Eukaryota</taxon>
        <taxon>Viridiplantae</taxon>
        <taxon>Streptophyta</taxon>
        <taxon>Embryophyta</taxon>
        <taxon>Tracheophyta</taxon>
        <taxon>Spermatophyta</taxon>
        <taxon>Magnoliopsida</taxon>
        <taxon>eudicotyledons</taxon>
        <taxon>Gunneridae</taxon>
        <taxon>Pentapetalae</taxon>
        <taxon>rosids</taxon>
        <taxon>fabids</taxon>
        <taxon>Fabales</taxon>
        <taxon>Fabaceae</taxon>
        <taxon>Papilionoideae</taxon>
        <taxon>50 kb inversion clade</taxon>
        <taxon>NPAAA clade</taxon>
        <taxon>indigoferoid/millettioid clade</taxon>
        <taxon>Phaseoleae</taxon>
        <taxon>Psophocarpus</taxon>
    </lineage>
</organism>
<evidence type="ECO:0000313" key="2">
    <source>
        <dbReference type="Proteomes" id="UP001386955"/>
    </source>
</evidence>
<reference evidence="1 2" key="1">
    <citation type="submission" date="2024-01" db="EMBL/GenBank/DDBJ databases">
        <title>The genomes of 5 underutilized Papilionoideae crops provide insights into root nodulation and disease resistanc.</title>
        <authorList>
            <person name="Jiang F."/>
        </authorList>
    </citation>
    <scope>NUCLEOTIDE SEQUENCE [LARGE SCALE GENOMIC DNA]</scope>
    <source>
        <strain evidence="1">DUOXIRENSHENG_FW03</strain>
        <tissue evidence="1">Leaves</tissue>
    </source>
</reference>
<dbReference type="EMBL" id="JAYMYS010000066">
    <property type="protein sequence ID" value="KAK7375211.1"/>
    <property type="molecule type" value="Genomic_DNA"/>
</dbReference>
<sequence>MTTVVSLVAGLYFKTLSTLCMLINFMAASNQPILSPLQYASCMVPKAFHTWAQFRHNSGDADALGLHSYLTCEPQAGMSIYAPQFGKSKMVLCLKGSNAQLIQSKQEEQNRESLRQRHTWHG</sequence>
<dbReference type="Proteomes" id="UP001386955">
    <property type="component" value="Unassembled WGS sequence"/>
</dbReference>
<protein>
    <submittedName>
        <fullName evidence="1">Uncharacterized protein</fullName>
    </submittedName>
</protein>
<name>A0AAN9NLJ2_PSOTE</name>